<organism evidence="1 2">
    <name type="scientific">Vibrio parahaemolyticus</name>
    <dbReference type="NCBI Taxonomy" id="670"/>
    <lineage>
        <taxon>Bacteria</taxon>
        <taxon>Pseudomonadati</taxon>
        <taxon>Pseudomonadota</taxon>
        <taxon>Gammaproteobacteria</taxon>
        <taxon>Vibrionales</taxon>
        <taxon>Vibrionaceae</taxon>
        <taxon>Vibrio</taxon>
    </lineage>
</organism>
<comment type="caution">
    <text evidence="1">The sequence shown here is derived from an EMBL/GenBank/DDBJ whole genome shotgun (WGS) entry which is preliminary data.</text>
</comment>
<dbReference type="RefSeq" id="WP_228085622.1">
    <property type="nucleotide sequence ID" value="NZ_JACVHL010000002.1"/>
</dbReference>
<accession>A0A9Q3U9T5</accession>
<dbReference type="AlphaFoldDB" id="A0A9Q3U9T5"/>
<name>A0A9Q3U9T5_VIBPH</name>
<protein>
    <submittedName>
        <fullName evidence="1">Uncharacterized protein</fullName>
    </submittedName>
</protein>
<gene>
    <name evidence="1" type="ORF">IB292_02745</name>
</gene>
<sequence>MSHIVQGKSSVEYRNREILIEALQHHGEVYENECLYIENGFSLSKTSERYEIVLASKTNKRHRMGFNAKNGVYQAFQENYGAIGRWTQTVTTSIADLYVAIEYRNNLTEEGYDCKIEEQNGAFVLLAEEECY</sequence>
<evidence type="ECO:0000313" key="1">
    <source>
        <dbReference type="EMBL" id="MCC3803948.1"/>
    </source>
</evidence>
<dbReference type="EMBL" id="JACVHL010000002">
    <property type="protein sequence ID" value="MCC3803948.1"/>
    <property type="molecule type" value="Genomic_DNA"/>
</dbReference>
<reference evidence="1" key="1">
    <citation type="submission" date="2020-09" db="EMBL/GenBank/DDBJ databases">
        <title>Genome sequence of Vibrio parahaemolyticus isolates.</title>
        <authorList>
            <person name="Hammerl J.A."/>
            <person name="Strauch E."/>
        </authorList>
    </citation>
    <scope>NUCLEOTIDE SEQUENCE</scope>
    <source>
        <strain evidence="1">17-VB00146</strain>
    </source>
</reference>
<dbReference type="Proteomes" id="UP000726777">
    <property type="component" value="Unassembled WGS sequence"/>
</dbReference>
<evidence type="ECO:0000313" key="2">
    <source>
        <dbReference type="Proteomes" id="UP000726777"/>
    </source>
</evidence>
<proteinExistence type="predicted"/>